<dbReference type="InterPro" id="IPR013752">
    <property type="entry name" value="KPA_reductase"/>
</dbReference>
<dbReference type="InterPro" id="IPR013332">
    <property type="entry name" value="KPR_N"/>
</dbReference>
<sequence>MCAASIAHSIAGMRYIIIGAGAVGGVIGGRLIQGGNDVVLVARGAHLAALRADGLRLVTVEGSTTLPVRAVADPGELGELRADDVLVLAVKSQDTVAALTQWAAAPVAGGGIAADRLALVCAQNGVENERVAQRIFRTVYGMCVWLPATHLEPGVVVLHVAPLSGILTLGRYPHGSDSSITEFGKHLAASEFLAPVVEDVMRWKYGKLLNNLSNALLALLDDTDEPADDLRQGVRAEGETVLAAAGIPYADESERQVIQGDRMELQYIASVPRLGGSTYQSLARATGSAEVDYLNGEIALLGRLHDVPTPINDLLQRLVTEYARDRREPRDLSPSRLRALLG</sequence>
<keyword evidence="4" id="KW-1185">Reference proteome</keyword>
<reference evidence="3 4" key="1">
    <citation type="submission" date="2019-10" db="EMBL/GenBank/DDBJ databases">
        <title>Nocardia macrotermitis sp. nov. and Nocardia aurantia sp. nov., isolated from the gut of fungus growing-termite Macrotermes natalensis.</title>
        <authorList>
            <person name="Benndorf R."/>
            <person name="Schwitalla J."/>
            <person name="Martin K."/>
            <person name="De Beer W."/>
            <person name="Kaster A.-K."/>
            <person name="Vollmers J."/>
            <person name="Poulsen M."/>
            <person name="Beemelmanns C."/>
        </authorList>
    </citation>
    <scope>NUCLEOTIDE SEQUENCE [LARGE SCALE GENOMIC DNA]</scope>
    <source>
        <strain evidence="3 4">RB20</strain>
    </source>
</reference>
<evidence type="ECO:0000259" key="1">
    <source>
        <dbReference type="Pfam" id="PF02558"/>
    </source>
</evidence>
<dbReference type="PANTHER" id="PTHR21708">
    <property type="entry name" value="PROBABLE 2-DEHYDROPANTOATE 2-REDUCTASE"/>
    <property type="match status" value="1"/>
</dbReference>
<evidence type="ECO:0000259" key="2">
    <source>
        <dbReference type="Pfam" id="PF08546"/>
    </source>
</evidence>
<evidence type="ECO:0000313" key="3">
    <source>
        <dbReference type="EMBL" id="MQY23558.1"/>
    </source>
</evidence>
<dbReference type="InterPro" id="IPR036291">
    <property type="entry name" value="NAD(P)-bd_dom_sf"/>
</dbReference>
<dbReference type="AlphaFoldDB" id="A0A7K0DD19"/>
<evidence type="ECO:0000313" key="4">
    <source>
        <dbReference type="Proteomes" id="UP000438448"/>
    </source>
</evidence>
<dbReference type="Gene3D" id="3.40.50.720">
    <property type="entry name" value="NAD(P)-binding Rossmann-like Domain"/>
    <property type="match status" value="1"/>
</dbReference>
<accession>A0A7K0DD19</accession>
<dbReference type="Pfam" id="PF08546">
    <property type="entry name" value="ApbA_C"/>
    <property type="match status" value="1"/>
</dbReference>
<dbReference type="GO" id="GO:0005737">
    <property type="term" value="C:cytoplasm"/>
    <property type="evidence" value="ECO:0007669"/>
    <property type="project" value="TreeGrafter"/>
</dbReference>
<dbReference type="InterPro" id="IPR008927">
    <property type="entry name" value="6-PGluconate_DH-like_C_sf"/>
</dbReference>
<dbReference type="SUPFAM" id="SSF48179">
    <property type="entry name" value="6-phosphogluconate dehydrogenase C-terminal domain-like"/>
    <property type="match status" value="1"/>
</dbReference>
<comment type="caution">
    <text evidence="3">The sequence shown here is derived from an EMBL/GenBank/DDBJ whole genome shotgun (WGS) entry which is preliminary data.</text>
</comment>
<feature type="domain" description="Ketopantoate reductase C-terminal" evidence="2">
    <location>
        <begin position="223"/>
        <end position="322"/>
    </location>
</feature>
<evidence type="ECO:0008006" key="5">
    <source>
        <dbReference type="Google" id="ProtNLM"/>
    </source>
</evidence>
<dbReference type="Pfam" id="PF02558">
    <property type="entry name" value="ApbA"/>
    <property type="match status" value="1"/>
</dbReference>
<proteinExistence type="predicted"/>
<dbReference type="PANTHER" id="PTHR21708:SF26">
    <property type="entry name" value="2-DEHYDROPANTOATE 2-REDUCTASE"/>
    <property type="match status" value="1"/>
</dbReference>
<dbReference type="Gene3D" id="1.10.1040.10">
    <property type="entry name" value="N-(1-d-carboxylethyl)-l-norvaline Dehydrogenase, domain 2"/>
    <property type="match status" value="1"/>
</dbReference>
<name>A0A7K0DD19_9NOCA</name>
<gene>
    <name evidence="3" type="ORF">NRB20_66890</name>
</gene>
<feature type="domain" description="Ketopantoate reductase N-terminal" evidence="1">
    <location>
        <begin position="16"/>
        <end position="172"/>
    </location>
</feature>
<organism evidence="3 4">
    <name type="scientific">Nocardia macrotermitis</name>
    <dbReference type="NCBI Taxonomy" id="2585198"/>
    <lineage>
        <taxon>Bacteria</taxon>
        <taxon>Bacillati</taxon>
        <taxon>Actinomycetota</taxon>
        <taxon>Actinomycetes</taxon>
        <taxon>Mycobacteriales</taxon>
        <taxon>Nocardiaceae</taxon>
        <taxon>Nocardia</taxon>
    </lineage>
</organism>
<dbReference type="InterPro" id="IPR051402">
    <property type="entry name" value="KPR-Related"/>
</dbReference>
<dbReference type="InterPro" id="IPR013328">
    <property type="entry name" value="6PGD_dom2"/>
</dbReference>
<protein>
    <recommendedName>
        <fullName evidence="5">2-dehydropantoate 2-reductase</fullName>
    </recommendedName>
</protein>
<dbReference type="SUPFAM" id="SSF51735">
    <property type="entry name" value="NAD(P)-binding Rossmann-fold domains"/>
    <property type="match status" value="1"/>
</dbReference>
<dbReference type="EMBL" id="WEGK01000020">
    <property type="protein sequence ID" value="MQY23558.1"/>
    <property type="molecule type" value="Genomic_DNA"/>
</dbReference>
<dbReference type="Proteomes" id="UP000438448">
    <property type="component" value="Unassembled WGS sequence"/>
</dbReference>